<dbReference type="PANTHER" id="PTHR30518:SF2">
    <property type="entry name" value="ENDOLYTIC MUREIN TRANSGLYCOSYLASE"/>
    <property type="match status" value="1"/>
</dbReference>
<dbReference type="AlphaFoldDB" id="A0A4R7JRB2"/>
<dbReference type="EMBL" id="SOAX01000005">
    <property type="protein sequence ID" value="TDT39369.1"/>
    <property type="molecule type" value="Genomic_DNA"/>
</dbReference>
<proteinExistence type="inferred from homology"/>
<dbReference type="Pfam" id="PF02618">
    <property type="entry name" value="YceG"/>
    <property type="match status" value="1"/>
</dbReference>
<dbReference type="RefSeq" id="WP_133736542.1">
    <property type="nucleotide sequence ID" value="NZ_SOAX01000005.1"/>
</dbReference>
<comment type="similarity">
    <text evidence="7">Belongs to the transglycosylase MltG family.</text>
</comment>
<evidence type="ECO:0000256" key="3">
    <source>
        <dbReference type="ARBA" id="ARBA00022989"/>
    </source>
</evidence>
<protein>
    <recommendedName>
        <fullName evidence="7">Endolytic murein transglycosylase</fullName>
        <ecNumber evidence="7">4.2.2.29</ecNumber>
    </recommendedName>
    <alternativeName>
        <fullName evidence="7">Peptidoglycan lytic transglycosylase</fullName>
    </alternativeName>
    <alternativeName>
        <fullName evidence="7">Peptidoglycan polymerization terminase</fullName>
    </alternativeName>
</protein>
<dbReference type="GO" id="GO:0009252">
    <property type="term" value="P:peptidoglycan biosynthetic process"/>
    <property type="evidence" value="ECO:0007669"/>
    <property type="project" value="UniProtKB-UniRule"/>
</dbReference>
<dbReference type="GO" id="GO:0071555">
    <property type="term" value="P:cell wall organization"/>
    <property type="evidence" value="ECO:0007669"/>
    <property type="project" value="UniProtKB-KW"/>
</dbReference>
<dbReference type="GO" id="GO:0005886">
    <property type="term" value="C:plasma membrane"/>
    <property type="evidence" value="ECO:0007669"/>
    <property type="project" value="UniProtKB-UniRule"/>
</dbReference>
<gene>
    <name evidence="7" type="primary">mltG</name>
    <name evidence="8" type="ORF">DES49_2289</name>
</gene>
<keyword evidence="1 7" id="KW-1003">Cell membrane</keyword>
<dbReference type="GO" id="GO:0008932">
    <property type="term" value="F:lytic endotransglycosylase activity"/>
    <property type="evidence" value="ECO:0007669"/>
    <property type="project" value="UniProtKB-UniRule"/>
</dbReference>
<evidence type="ECO:0000313" key="9">
    <source>
        <dbReference type="Proteomes" id="UP000295830"/>
    </source>
</evidence>
<evidence type="ECO:0000256" key="5">
    <source>
        <dbReference type="ARBA" id="ARBA00023239"/>
    </source>
</evidence>
<keyword evidence="3 7" id="KW-1133">Transmembrane helix</keyword>
<keyword evidence="9" id="KW-1185">Reference proteome</keyword>
<dbReference type="PANTHER" id="PTHR30518">
    <property type="entry name" value="ENDOLYTIC MUREIN TRANSGLYCOSYLASE"/>
    <property type="match status" value="1"/>
</dbReference>
<keyword evidence="2 7" id="KW-0812">Transmembrane</keyword>
<dbReference type="Gene3D" id="3.30.1490.480">
    <property type="entry name" value="Endolytic murein transglycosylase"/>
    <property type="match status" value="1"/>
</dbReference>
<dbReference type="InterPro" id="IPR003770">
    <property type="entry name" value="MLTG-like"/>
</dbReference>
<reference evidence="8 9" key="1">
    <citation type="submission" date="2019-03" db="EMBL/GenBank/DDBJ databases">
        <title>Genomic Encyclopedia of Type Strains, Phase IV (KMG-IV): sequencing the most valuable type-strain genomes for metagenomic binning, comparative biology and taxonomic classification.</title>
        <authorList>
            <person name="Goeker M."/>
        </authorList>
    </citation>
    <scope>NUCLEOTIDE SEQUENCE [LARGE SCALE GENOMIC DNA]</scope>
    <source>
        <strain evidence="8 9">DSM 15505</strain>
    </source>
</reference>
<accession>A0A4R7JRB2</accession>
<dbReference type="CDD" id="cd08010">
    <property type="entry name" value="MltG_like"/>
    <property type="match status" value="1"/>
</dbReference>
<evidence type="ECO:0000256" key="4">
    <source>
        <dbReference type="ARBA" id="ARBA00023136"/>
    </source>
</evidence>
<dbReference type="NCBIfam" id="TIGR00247">
    <property type="entry name" value="endolytic transglycosylase MltG"/>
    <property type="match status" value="1"/>
</dbReference>
<feature type="site" description="Important for catalytic activity" evidence="7">
    <location>
        <position position="219"/>
    </location>
</feature>
<comment type="caution">
    <text evidence="8">The sequence shown here is derived from an EMBL/GenBank/DDBJ whole genome shotgun (WGS) entry which is preliminary data.</text>
</comment>
<comment type="function">
    <text evidence="7">Functions as a peptidoglycan terminase that cleaves nascent peptidoglycan strands endolytically to terminate their elongation.</text>
</comment>
<evidence type="ECO:0000313" key="8">
    <source>
        <dbReference type="EMBL" id="TDT39369.1"/>
    </source>
</evidence>
<keyword evidence="7" id="KW-0997">Cell inner membrane</keyword>
<organism evidence="8 9">
    <name type="scientific">Halospina denitrificans</name>
    <dbReference type="NCBI Taxonomy" id="332522"/>
    <lineage>
        <taxon>Bacteria</taxon>
        <taxon>Pseudomonadati</taxon>
        <taxon>Pseudomonadota</taxon>
        <taxon>Gammaproteobacteria</taxon>
        <taxon>Halospina</taxon>
    </lineage>
</organism>
<dbReference type="OrthoDB" id="9814591at2"/>
<dbReference type="HAMAP" id="MF_02065">
    <property type="entry name" value="MltG"/>
    <property type="match status" value="1"/>
</dbReference>
<evidence type="ECO:0000256" key="2">
    <source>
        <dbReference type="ARBA" id="ARBA00022692"/>
    </source>
</evidence>
<keyword evidence="5 7" id="KW-0456">Lyase</keyword>
<comment type="catalytic activity">
    <reaction evidence="7">
        <text>a peptidoglycan chain = a peptidoglycan chain with N-acetyl-1,6-anhydromuramyl-[peptide] at the reducing end + a peptidoglycan chain with N-acetylglucosamine at the non-reducing end.</text>
        <dbReference type="EC" id="4.2.2.29"/>
    </reaction>
</comment>
<dbReference type="EC" id="4.2.2.29" evidence="7"/>
<dbReference type="FunFam" id="3.30.160.60:FF:000242">
    <property type="entry name" value="Endolytic murein transglycosylase"/>
    <property type="match status" value="1"/>
</dbReference>
<dbReference type="Gene3D" id="3.30.160.60">
    <property type="entry name" value="Classic Zinc Finger"/>
    <property type="match status" value="1"/>
</dbReference>
<sequence>MRFRYLVAVAFVALILGVTAAGVFLYEKLSALEEPIVLSEPAFIELQRGTSFIGLARELERRGFVEDALWMRIRGRLEPELTGIQSGYYQLEPGMSALDLVRRIVRGETHTWSVRLPEGWTFSRIRERLKEQEHLGQVLDEVPPRAVMEKLGKEDMHPEGWFFPASYEYQKGDTDLDVLRQAHERMTSVLSRAWASRADDLPFDSAYEALILASIIELETPLSKEKPRVAGVFVRRLERGMRLQTDPTVIYGMGESYDGRIGSSDLRENTSHNTYRIDGLPPTPIGMPGEAAIQAAVNPAEGEALYFVARGDGSHYFSRTLEEHNKAVRRFQLNRGEDYRSFPAPAPDASEDGTDE</sequence>
<evidence type="ECO:0000256" key="6">
    <source>
        <dbReference type="ARBA" id="ARBA00023316"/>
    </source>
</evidence>
<name>A0A4R7JRB2_9GAMM</name>
<keyword evidence="4 7" id="KW-0472">Membrane</keyword>
<keyword evidence="6 7" id="KW-0961">Cell wall biogenesis/degradation</keyword>
<evidence type="ECO:0000256" key="7">
    <source>
        <dbReference type="HAMAP-Rule" id="MF_02065"/>
    </source>
</evidence>
<dbReference type="Proteomes" id="UP000295830">
    <property type="component" value="Unassembled WGS sequence"/>
</dbReference>
<evidence type="ECO:0000256" key="1">
    <source>
        <dbReference type="ARBA" id="ARBA00022475"/>
    </source>
</evidence>